<evidence type="ECO:0000256" key="1">
    <source>
        <dbReference type="ARBA" id="ARBA00004651"/>
    </source>
</evidence>
<feature type="transmembrane region" description="Helical" evidence="6">
    <location>
        <begin position="373"/>
        <end position="394"/>
    </location>
</feature>
<evidence type="ECO:0000256" key="4">
    <source>
        <dbReference type="ARBA" id="ARBA00022989"/>
    </source>
</evidence>
<keyword evidence="4 6" id="KW-1133">Transmembrane helix</keyword>
<evidence type="ECO:0000256" key="5">
    <source>
        <dbReference type="ARBA" id="ARBA00023136"/>
    </source>
</evidence>
<dbReference type="PANTHER" id="PTHR30250">
    <property type="entry name" value="PST FAMILY PREDICTED COLANIC ACID TRANSPORTER"/>
    <property type="match status" value="1"/>
</dbReference>
<accession>A0ABU5QGD5</accession>
<feature type="transmembrane region" description="Helical" evidence="6">
    <location>
        <begin position="254"/>
        <end position="272"/>
    </location>
</feature>
<dbReference type="RefSeq" id="WP_323298972.1">
    <property type="nucleotide sequence ID" value="NZ_JAYFUM010000033.1"/>
</dbReference>
<feature type="transmembrane region" description="Helical" evidence="6">
    <location>
        <begin position="181"/>
        <end position="201"/>
    </location>
</feature>
<keyword evidence="8" id="KW-1185">Reference proteome</keyword>
<dbReference type="EMBL" id="JAYFUM010000033">
    <property type="protein sequence ID" value="MEA5141818.1"/>
    <property type="molecule type" value="Genomic_DNA"/>
</dbReference>
<gene>
    <name evidence="7" type="ORF">VB248_21865</name>
</gene>
<feature type="transmembrane region" description="Helical" evidence="6">
    <location>
        <begin position="121"/>
        <end position="141"/>
    </location>
</feature>
<feature type="transmembrane region" description="Helical" evidence="6">
    <location>
        <begin position="400"/>
        <end position="418"/>
    </location>
</feature>
<comment type="subcellular location">
    <subcellularLocation>
        <location evidence="1">Cell membrane</location>
        <topology evidence="1">Multi-pass membrane protein</topology>
    </subcellularLocation>
</comment>
<evidence type="ECO:0000256" key="6">
    <source>
        <dbReference type="SAM" id="Phobius"/>
    </source>
</evidence>
<keyword evidence="5 6" id="KW-0472">Membrane</keyword>
<feature type="transmembrane region" description="Helical" evidence="6">
    <location>
        <begin position="153"/>
        <end position="175"/>
    </location>
</feature>
<evidence type="ECO:0000256" key="3">
    <source>
        <dbReference type="ARBA" id="ARBA00022692"/>
    </source>
</evidence>
<evidence type="ECO:0000313" key="8">
    <source>
        <dbReference type="Proteomes" id="UP001302949"/>
    </source>
</evidence>
<feature type="transmembrane region" description="Helical" evidence="6">
    <location>
        <begin position="222"/>
        <end position="242"/>
    </location>
</feature>
<name>A0ABU5QGD5_9BACT</name>
<proteinExistence type="predicted"/>
<protein>
    <submittedName>
        <fullName evidence="7">Oligosaccharide flippase family protein</fullName>
    </submittedName>
</protein>
<organism evidence="7 8">
    <name type="scientific">Arcicella rigui</name>
    <dbReference type="NCBI Taxonomy" id="797020"/>
    <lineage>
        <taxon>Bacteria</taxon>
        <taxon>Pseudomonadati</taxon>
        <taxon>Bacteroidota</taxon>
        <taxon>Cytophagia</taxon>
        <taxon>Cytophagales</taxon>
        <taxon>Flectobacillaceae</taxon>
        <taxon>Arcicella</taxon>
    </lineage>
</organism>
<feature type="transmembrane region" description="Helical" evidence="6">
    <location>
        <begin position="305"/>
        <end position="323"/>
    </location>
</feature>
<feature type="transmembrane region" description="Helical" evidence="6">
    <location>
        <begin position="329"/>
        <end position="352"/>
    </location>
</feature>
<keyword evidence="3 6" id="KW-0812">Transmembrane</keyword>
<feature type="transmembrane region" description="Helical" evidence="6">
    <location>
        <begin position="81"/>
        <end position="101"/>
    </location>
</feature>
<feature type="transmembrane region" description="Helical" evidence="6">
    <location>
        <begin position="455"/>
        <end position="480"/>
    </location>
</feature>
<feature type="transmembrane region" description="Helical" evidence="6">
    <location>
        <begin position="12"/>
        <end position="33"/>
    </location>
</feature>
<evidence type="ECO:0000313" key="7">
    <source>
        <dbReference type="EMBL" id="MEA5141818.1"/>
    </source>
</evidence>
<feature type="transmembrane region" description="Helical" evidence="6">
    <location>
        <begin position="430"/>
        <end position="449"/>
    </location>
</feature>
<feature type="transmembrane region" description="Helical" evidence="6">
    <location>
        <begin position="39"/>
        <end position="60"/>
    </location>
</feature>
<dbReference type="InterPro" id="IPR050833">
    <property type="entry name" value="Poly_Biosynth_Transport"/>
</dbReference>
<dbReference type="Proteomes" id="UP001302949">
    <property type="component" value="Unassembled WGS sequence"/>
</dbReference>
<sequence length="500" mass="56433">MGIVIRQSIKSSVVTYIGVIIGTINVLFLYNKFLSPQQLGLYTSLIGFPQVFAAFSNLGTPHVGVRFFSRFSDPDRQHNGFLGYLLIAPLFGFVLFLLAYIGVKGIFQSVYMDNSPLLIQYYWYLPFITFFLLYTSTLETYSKVHLRIVVPTILREIFLKSSNSLLAILFGFKFITFDQLLNGIVLIYFLNVCFLLIYIKILGKLYLRFDFSFVKQPIFKEMCMYGLWTILGGATATILPNIEKLMLPAYHGGLNSAAIFFIASSIGMVIAIPRNAIASISEPLLAESWKNNNLEHIEEIYQKSALNLLIVGGFLFLGIWTNIDAVFQIIPNAAVYSQGKFVVLMVGLYSVFDMATGLNSEILKNSPFYKYDFGFYLIRFIVLFIVNLIFIPLYSYNGAALAMLVSVVVYNVVKFFFIKHKLNLQPFNIGTVKTLLLGIFTYIVTLFIPSLEGNLWINFVNIAIKSVCIAVLFGGGVLFLEISEDLNRTVKNLLKKVIGN</sequence>
<keyword evidence="2" id="KW-1003">Cell membrane</keyword>
<evidence type="ECO:0000256" key="2">
    <source>
        <dbReference type="ARBA" id="ARBA00022475"/>
    </source>
</evidence>
<reference evidence="7 8" key="1">
    <citation type="submission" date="2023-12" db="EMBL/GenBank/DDBJ databases">
        <title>Novel species of the genus Arcicella isolated from rivers.</title>
        <authorList>
            <person name="Lu H."/>
        </authorList>
    </citation>
    <scope>NUCLEOTIDE SEQUENCE [LARGE SCALE GENOMIC DNA]</scope>
    <source>
        <strain evidence="7 8">KCTC 23307</strain>
    </source>
</reference>
<dbReference type="PANTHER" id="PTHR30250:SF11">
    <property type="entry name" value="O-ANTIGEN TRANSPORTER-RELATED"/>
    <property type="match status" value="1"/>
</dbReference>
<comment type="caution">
    <text evidence="7">The sequence shown here is derived from an EMBL/GenBank/DDBJ whole genome shotgun (WGS) entry which is preliminary data.</text>
</comment>